<gene>
    <name evidence="1" type="ORF">F5148DRAFT_961686</name>
</gene>
<comment type="caution">
    <text evidence="1">The sequence shown here is derived from an EMBL/GenBank/DDBJ whole genome shotgun (WGS) entry which is preliminary data.</text>
</comment>
<dbReference type="EMBL" id="JAGFNK010000194">
    <property type="protein sequence ID" value="KAI9459826.1"/>
    <property type="molecule type" value="Genomic_DNA"/>
</dbReference>
<feature type="non-terminal residue" evidence="1">
    <location>
        <position position="1"/>
    </location>
</feature>
<accession>A0ACC0U2R7</accession>
<protein>
    <submittedName>
        <fullName evidence="1">Uncharacterized protein</fullName>
    </submittedName>
</protein>
<dbReference type="Proteomes" id="UP001207468">
    <property type="component" value="Unassembled WGS sequence"/>
</dbReference>
<evidence type="ECO:0000313" key="2">
    <source>
        <dbReference type="Proteomes" id="UP001207468"/>
    </source>
</evidence>
<proteinExistence type="predicted"/>
<feature type="non-terminal residue" evidence="1">
    <location>
        <position position="51"/>
    </location>
</feature>
<evidence type="ECO:0000313" key="1">
    <source>
        <dbReference type="EMBL" id="KAI9459826.1"/>
    </source>
</evidence>
<organism evidence="1 2">
    <name type="scientific">Russula earlei</name>
    <dbReference type="NCBI Taxonomy" id="71964"/>
    <lineage>
        <taxon>Eukaryota</taxon>
        <taxon>Fungi</taxon>
        <taxon>Dikarya</taxon>
        <taxon>Basidiomycota</taxon>
        <taxon>Agaricomycotina</taxon>
        <taxon>Agaricomycetes</taxon>
        <taxon>Russulales</taxon>
        <taxon>Russulaceae</taxon>
        <taxon>Russula</taxon>
    </lineage>
</organism>
<sequence>KSLVVLQTGWFVTQCIARGAQDPSITELELVTVAFASLNFVMCLLWWDKPL</sequence>
<keyword evidence="2" id="KW-1185">Reference proteome</keyword>
<name>A0ACC0U2R7_9AGAM</name>
<reference evidence="1" key="1">
    <citation type="submission" date="2021-03" db="EMBL/GenBank/DDBJ databases">
        <title>Evolutionary priming and transition to the ectomycorrhizal habit in an iconic lineage of mushroom-forming fungi: is preadaptation a requirement?</title>
        <authorList>
            <consortium name="DOE Joint Genome Institute"/>
            <person name="Looney B.P."/>
            <person name="Miyauchi S."/>
            <person name="Morin E."/>
            <person name="Drula E."/>
            <person name="Courty P.E."/>
            <person name="Chicoki N."/>
            <person name="Fauchery L."/>
            <person name="Kohler A."/>
            <person name="Kuo A."/>
            <person name="LaButti K."/>
            <person name="Pangilinan J."/>
            <person name="Lipzen A."/>
            <person name="Riley R."/>
            <person name="Andreopoulos W."/>
            <person name="He G."/>
            <person name="Johnson J."/>
            <person name="Barry K.W."/>
            <person name="Grigoriev I.V."/>
            <person name="Nagy L."/>
            <person name="Hibbett D."/>
            <person name="Henrissat B."/>
            <person name="Matheny P.B."/>
            <person name="Labbe J."/>
            <person name="Martin A.F."/>
        </authorList>
    </citation>
    <scope>NUCLEOTIDE SEQUENCE</scope>
    <source>
        <strain evidence="1">BPL698</strain>
    </source>
</reference>